<protein>
    <recommendedName>
        <fullName evidence="4">DUF998 domain-containing protein</fullName>
    </recommendedName>
</protein>
<evidence type="ECO:0000313" key="3">
    <source>
        <dbReference type="Proteomes" id="UP001500002"/>
    </source>
</evidence>
<proteinExistence type="predicted"/>
<dbReference type="Proteomes" id="UP001500002">
    <property type="component" value="Unassembled WGS sequence"/>
</dbReference>
<comment type="caution">
    <text evidence="2">The sequence shown here is derived from an EMBL/GenBank/DDBJ whole genome shotgun (WGS) entry which is preliminary data.</text>
</comment>
<feature type="transmembrane region" description="Helical" evidence="1">
    <location>
        <begin position="60"/>
        <end position="86"/>
    </location>
</feature>
<feature type="transmembrane region" description="Helical" evidence="1">
    <location>
        <begin position="34"/>
        <end position="54"/>
    </location>
</feature>
<dbReference type="EMBL" id="BAAANJ010000001">
    <property type="protein sequence ID" value="GAA1799308.1"/>
    <property type="molecule type" value="Genomic_DNA"/>
</dbReference>
<feature type="transmembrane region" description="Helical" evidence="1">
    <location>
        <begin position="255"/>
        <end position="275"/>
    </location>
</feature>
<dbReference type="InterPro" id="IPR009339">
    <property type="entry name" value="DUF998"/>
</dbReference>
<feature type="transmembrane region" description="Helical" evidence="1">
    <location>
        <begin position="311"/>
        <end position="329"/>
    </location>
</feature>
<accession>A0ABN2LUE5</accession>
<dbReference type="Pfam" id="PF06197">
    <property type="entry name" value="DUF998"/>
    <property type="match status" value="1"/>
</dbReference>
<name>A0ABN2LUE5_9MICO</name>
<keyword evidence="1" id="KW-0472">Membrane</keyword>
<dbReference type="RefSeq" id="WP_344292856.1">
    <property type="nucleotide sequence ID" value="NZ_BAAANJ010000001.1"/>
</dbReference>
<feature type="transmembrane region" description="Helical" evidence="1">
    <location>
        <begin position="143"/>
        <end position="162"/>
    </location>
</feature>
<sequence>MLAADQPPASRPATRIRSGGVNPRSYGLRVETEAIVAGLASAVLFGVVAAIIFAGQVTPLWGGLSVGAVAALSGLVAGIAAGYTGYWRSRHRPGQQWRLHTASWKFVIDSTTVALVHAMIAAILTMAVFVLLQRSFEGLVLDVYSGSIAVAVCAGATAYLIYQSVSDVTTRKLSSMLVAFMAISVLTSIATAQDPAWWEYHFSQLGTAGDFSSSLFNLALIVAGFFVTTFALYLNRDLTTLVERGVLEHPTAPRTISVIFIVMGLMLAGVGAFPVNVSMPLHNLCATGMAIAFSIMVLGSPRILAGLPRRFFIFCIGTFAVLIGSFLLFEPIGYYNLTALELIAFSIIFGWISVFIRFVNALAVPVGADR</sequence>
<evidence type="ECO:0008006" key="4">
    <source>
        <dbReference type="Google" id="ProtNLM"/>
    </source>
</evidence>
<feature type="transmembrane region" description="Helical" evidence="1">
    <location>
        <begin position="213"/>
        <end position="234"/>
    </location>
</feature>
<evidence type="ECO:0000313" key="2">
    <source>
        <dbReference type="EMBL" id="GAA1799308.1"/>
    </source>
</evidence>
<keyword evidence="3" id="KW-1185">Reference proteome</keyword>
<feature type="transmembrane region" description="Helical" evidence="1">
    <location>
        <begin position="335"/>
        <end position="356"/>
    </location>
</feature>
<gene>
    <name evidence="2" type="ORF">GCM10009749_03890</name>
</gene>
<keyword evidence="1" id="KW-0812">Transmembrane</keyword>
<feature type="transmembrane region" description="Helical" evidence="1">
    <location>
        <begin position="106"/>
        <end position="131"/>
    </location>
</feature>
<organism evidence="2 3">
    <name type="scientific">Agromyces neolithicus</name>
    <dbReference type="NCBI Taxonomy" id="269420"/>
    <lineage>
        <taxon>Bacteria</taxon>
        <taxon>Bacillati</taxon>
        <taxon>Actinomycetota</taxon>
        <taxon>Actinomycetes</taxon>
        <taxon>Micrococcales</taxon>
        <taxon>Microbacteriaceae</taxon>
        <taxon>Agromyces</taxon>
    </lineage>
</organism>
<reference evidence="2 3" key="1">
    <citation type="journal article" date="2019" name="Int. J. Syst. Evol. Microbiol.">
        <title>The Global Catalogue of Microorganisms (GCM) 10K type strain sequencing project: providing services to taxonomists for standard genome sequencing and annotation.</title>
        <authorList>
            <consortium name="The Broad Institute Genomics Platform"/>
            <consortium name="The Broad Institute Genome Sequencing Center for Infectious Disease"/>
            <person name="Wu L."/>
            <person name="Ma J."/>
        </authorList>
    </citation>
    <scope>NUCLEOTIDE SEQUENCE [LARGE SCALE GENOMIC DNA]</scope>
    <source>
        <strain evidence="2 3">JCM 14322</strain>
    </source>
</reference>
<feature type="transmembrane region" description="Helical" evidence="1">
    <location>
        <begin position="281"/>
        <end position="299"/>
    </location>
</feature>
<feature type="transmembrane region" description="Helical" evidence="1">
    <location>
        <begin position="174"/>
        <end position="193"/>
    </location>
</feature>
<keyword evidence="1" id="KW-1133">Transmembrane helix</keyword>
<evidence type="ECO:0000256" key="1">
    <source>
        <dbReference type="SAM" id="Phobius"/>
    </source>
</evidence>